<comment type="caution">
    <text evidence="2">The sequence shown here is derived from an EMBL/GenBank/DDBJ whole genome shotgun (WGS) entry which is preliminary data.</text>
</comment>
<feature type="chain" id="PRO_5016425482" evidence="1">
    <location>
        <begin position="30"/>
        <end position="123"/>
    </location>
</feature>
<evidence type="ECO:0000256" key="1">
    <source>
        <dbReference type="SAM" id="SignalP"/>
    </source>
</evidence>
<proteinExistence type="predicted"/>
<organism evidence="2 3">
    <name type="scientific">Zavarzinia aquatilis</name>
    <dbReference type="NCBI Taxonomy" id="2211142"/>
    <lineage>
        <taxon>Bacteria</taxon>
        <taxon>Pseudomonadati</taxon>
        <taxon>Pseudomonadota</taxon>
        <taxon>Alphaproteobacteria</taxon>
        <taxon>Rhodospirillales</taxon>
        <taxon>Zavarziniaceae</taxon>
        <taxon>Zavarzinia</taxon>
    </lineage>
</organism>
<evidence type="ECO:0000313" key="2">
    <source>
        <dbReference type="EMBL" id="PWR18156.1"/>
    </source>
</evidence>
<keyword evidence="3" id="KW-1185">Reference proteome</keyword>
<evidence type="ECO:0000313" key="3">
    <source>
        <dbReference type="Proteomes" id="UP000245461"/>
    </source>
</evidence>
<name>A0A317DWA9_9PROT</name>
<dbReference type="Proteomes" id="UP000245461">
    <property type="component" value="Unassembled WGS sequence"/>
</dbReference>
<protein>
    <submittedName>
        <fullName evidence="2">Uncharacterized protein</fullName>
    </submittedName>
</protein>
<feature type="non-terminal residue" evidence="2">
    <location>
        <position position="123"/>
    </location>
</feature>
<feature type="signal peptide" evidence="1">
    <location>
        <begin position="1"/>
        <end position="29"/>
    </location>
</feature>
<gene>
    <name evidence="2" type="ORF">DKG74_19560</name>
</gene>
<dbReference type="EMBL" id="QGLE01000016">
    <property type="protein sequence ID" value="PWR18156.1"/>
    <property type="molecule type" value="Genomic_DNA"/>
</dbReference>
<keyword evidence="1" id="KW-0732">Signal</keyword>
<reference evidence="2 3" key="1">
    <citation type="submission" date="2018-05" db="EMBL/GenBank/DDBJ databases">
        <title>Zavarzinia sp. HR-AS.</title>
        <authorList>
            <person name="Lee Y."/>
            <person name="Jeon C.O."/>
        </authorList>
    </citation>
    <scope>NUCLEOTIDE SEQUENCE [LARGE SCALE GENOMIC DNA]</scope>
    <source>
        <strain evidence="2 3">HR-AS</strain>
    </source>
</reference>
<dbReference type="AlphaFoldDB" id="A0A317DWA9"/>
<dbReference type="RefSeq" id="WP_207779430.1">
    <property type="nucleotide sequence ID" value="NZ_QGLE01000016.1"/>
</dbReference>
<accession>A0A317DWA9</accession>
<sequence length="123" mass="12518">MNIARGAIHAAAVVTVLAASSLMPVTARADATGYRVYPDNLFGIGLGSSASVASGYHGSVVVAGVDGRAWSTVDSGSSDLLRRVVAVPGHGFAAVGNRGRILAGDATGRAWHEVFAEEGQNLR</sequence>